<evidence type="ECO:0000313" key="5">
    <source>
        <dbReference type="Proteomes" id="UP000293952"/>
    </source>
</evidence>
<dbReference type="Gene3D" id="2.60.40.10">
    <property type="entry name" value="Immunoglobulins"/>
    <property type="match status" value="6"/>
</dbReference>
<evidence type="ECO:0000313" key="4">
    <source>
        <dbReference type="EMBL" id="RYM33920.1"/>
    </source>
</evidence>
<keyword evidence="2" id="KW-0472">Membrane</keyword>
<dbReference type="SMART" id="SM00089">
    <property type="entry name" value="PKD"/>
    <property type="match status" value="4"/>
</dbReference>
<feature type="domain" description="PKD" evidence="3">
    <location>
        <begin position="574"/>
        <end position="655"/>
    </location>
</feature>
<reference evidence="4 5" key="1">
    <citation type="submission" date="2019-02" db="EMBL/GenBank/DDBJ databases">
        <title>Genome sequence of the sea-ice species Brumimicrobium glaciale.</title>
        <authorList>
            <person name="Bowman J.P."/>
        </authorList>
    </citation>
    <scope>NUCLEOTIDE SEQUENCE [LARGE SCALE GENOMIC DNA]</scope>
    <source>
        <strain evidence="4 5">IC156</strain>
    </source>
</reference>
<feature type="transmembrane region" description="Helical" evidence="2">
    <location>
        <begin position="21"/>
        <end position="54"/>
    </location>
</feature>
<keyword evidence="5" id="KW-1185">Reference proteome</keyword>
<keyword evidence="1" id="KW-0732">Signal</keyword>
<evidence type="ECO:0000256" key="1">
    <source>
        <dbReference type="ARBA" id="ARBA00022729"/>
    </source>
</evidence>
<dbReference type="Proteomes" id="UP000293952">
    <property type="component" value="Unassembled WGS sequence"/>
</dbReference>
<gene>
    <name evidence="4" type="ORF">ERX46_08115</name>
</gene>
<keyword evidence="2" id="KW-0812">Transmembrane</keyword>
<name>A0A4Q4KLS6_9FLAO</name>
<accession>A0A4Q4KLS6</accession>
<dbReference type="PROSITE" id="PS50093">
    <property type="entry name" value="PKD"/>
    <property type="match status" value="3"/>
</dbReference>
<dbReference type="SUPFAM" id="SSF49299">
    <property type="entry name" value="PKD domain"/>
    <property type="match status" value="5"/>
</dbReference>
<organism evidence="4 5">
    <name type="scientific">Brumimicrobium glaciale</name>
    <dbReference type="NCBI Taxonomy" id="200475"/>
    <lineage>
        <taxon>Bacteria</taxon>
        <taxon>Pseudomonadati</taxon>
        <taxon>Bacteroidota</taxon>
        <taxon>Flavobacteriia</taxon>
        <taxon>Flavobacteriales</taxon>
        <taxon>Crocinitomicaceae</taxon>
        <taxon>Brumimicrobium</taxon>
    </lineage>
</organism>
<evidence type="ECO:0000259" key="3">
    <source>
        <dbReference type="PROSITE" id="PS50093"/>
    </source>
</evidence>
<dbReference type="Pfam" id="PF18962">
    <property type="entry name" value="Por_Secre_tail"/>
    <property type="match status" value="1"/>
</dbReference>
<comment type="caution">
    <text evidence="4">The sequence shown here is derived from an EMBL/GenBank/DDBJ whole genome shotgun (WGS) entry which is preliminary data.</text>
</comment>
<protein>
    <submittedName>
        <fullName evidence="4">PKD domain-containing protein</fullName>
    </submittedName>
</protein>
<sequence>MKVVNEKPIFKLRTFFFSKLIFFPTLALKIFWIIMLNIKYIILALLLCLINGAILGQEQPIFPKNDHVFENEEIQFEWNSSLGAIDYHIQIADDLNFTAITTDVNNINSLSYLSQSLVGNNIYYWRVKADNGNWSAPRSFTIVDYSSWTDLKVWLKADSVEVEPNNYISAWYDYLGNHDFTMPTASRQPLIKDNVKRLNSHSVIEFPSEEKAFFSSSGFAFFSEGDIFSLLKIDKAVPINSLYSGLWSFGKSFQEDYYPFTDGLIYSDWGRTESFAINNNTVNLDSFHILNISTGTDFDLRINNSSLFNSSNGSALFKNGVSIGKSRGNSYFNGLMAEVLIFDIVLNDSLRELTHEYLRYKFAPPVNLGRNISYSLCDSVLFAGAHFDSYLWSDGSIADSLIVNTSGTYWVEVEDIFGLISRDTIEVLTKKFEYPNQQNFCSGDSIIWQTNLGSNYTYSWKDGSTADTLIIDSPGNVHVSVTDIYGCVFESDTLSFIIDEFALNATLGADTNLCSGNNIGLTIGANDAVNYIWSTGENTPEIVINTTGTYSVITESSIGCVLKDTINVTILGDAPTINTQLPTTICVNETFNFQDLSTTTDGSTIIGWDWDLGDGTTSLLNQGNHSYSTGGIYTIDLTIETSVGCFNNQTATIEVKENPILTYAASNQCQDESIQFNGGQMSPQTITNWEWNFDDPTSGIDNIANGQNVAHTYTAYGDYDVMLIGTDIFGCVDTLIQTKTIEPTPVADFTFIEVCAGNIVSYQNTSTVATPSVISNNQWSFGDGTNSNQANPQKPYSSHGIYTVELITTANNGCSNSISKDIKIHAIPQVESTIDQDCAGLETSFTDASFVPDGSVAQVEWIFNNQNPLNGFNVTKNFANSGIYTLEQKVSSGFGCENSKISSVTINSYLNADFIFTPSAFIAEYPIAFESTSSGENEYLWSFGNFATTQQADTSVVFEESQIGTEQTVELRVKNEWDCLDSISVKLPVMDQRTDLEISQLFSQDINGFLTIGVRLKNIGSTPISEVDLVLNSPSTGFIKETWSGMLQADEEEIYIFSANPSAKISAEDTLQNFLCIEGIIIQPAQFMEEEISNNEVCKTMTDNQTVIVFPYPNPVKDELTIKVVMPKKGVIALSVYDDRGKLIYMITEKQELEKGLNEFVIETSTWSSGRYSIVFEGEGQVPTVGFVKI</sequence>
<dbReference type="Pfam" id="PF18911">
    <property type="entry name" value="PKD_4"/>
    <property type="match status" value="4"/>
</dbReference>
<dbReference type="InterPro" id="IPR035986">
    <property type="entry name" value="PKD_dom_sf"/>
</dbReference>
<evidence type="ECO:0000256" key="2">
    <source>
        <dbReference type="SAM" id="Phobius"/>
    </source>
</evidence>
<dbReference type="AlphaFoldDB" id="A0A4Q4KLS6"/>
<dbReference type="InterPro" id="IPR013783">
    <property type="entry name" value="Ig-like_fold"/>
</dbReference>
<keyword evidence="2" id="KW-1133">Transmembrane helix</keyword>
<dbReference type="InterPro" id="IPR022409">
    <property type="entry name" value="PKD/Chitinase_dom"/>
</dbReference>
<dbReference type="CDD" id="cd00146">
    <property type="entry name" value="PKD"/>
    <property type="match status" value="3"/>
</dbReference>
<dbReference type="EMBL" id="SETE01000003">
    <property type="protein sequence ID" value="RYM33920.1"/>
    <property type="molecule type" value="Genomic_DNA"/>
</dbReference>
<proteinExistence type="predicted"/>
<feature type="domain" description="PKD" evidence="3">
    <location>
        <begin position="778"/>
        <end position="824"/>
    </location>
</feature>
<dbReference type="InterPro" id="IPR000601">
    <property type="entry name" value="PKD_dom"/>
</dbReference>
<dbReference type="InterPro" id="IPR026444">
    <property type="entry name" value="Secre_tail"/>
</dbReference>
<dbReference type="OrthoDB" id="8913664at2"/>
<feature type="domain" description="PKD" evidence="3">
    <location>
        <begin position="682"/>
        <end position="730"/>
    </location>
</feature>